<dbReference type="RefSeq" id="WP_090850670.1">
    <property type="nucleotide sequence ID" value="NZ_FNJU01000002.1"/>
</dbReference>
<dbReference type="SUPFAM" id="SSF53822">
    <property type="entry name" value="Periplasmic binding protein-like I"/>
    <property type="match status" value="1"/>
</dbReference>
<dbReference type="PANTHER" id="PTHR30146:SF148">
    <property type="entry name" value="HTH-TYPE TRANSCRIPTIONAL REPRESSOR PURR-RELATED"/>
    <property type="match status" value="1"/>
</dbReference>
<dbReference type="Gene3D" id="3.40.50.2300">
    <property type="match status" value="2"/>
</dbReference>
<evidence type="ECO:0000256" key="1">
    <source>
        <dbReference type="ARBA" id="ARBA00022491"/>
    </source>
</evidence>
<keyword evidence="3" id="KW-0238">DNA-binding</keyword>
<dbReference type="Proteomes" id="UP000199159">
    <property type="component" value="Unassembled WGS sequence"/>
</dbReference>
<dbReference type="PRINTS" id="PR00036">
    <property type="entry name" value="HTHLACI"/>
</dbReference>
<name>A0A1H0RML4_9BACI</name>
<dbReference type="CDD" id="cd06267">
    <property type="entry name" value="PBP1_LacI_sugar_binding-like"/>
    <property type="match status" value="1"/>
</dbReference>
<keyword evidence="7" id="KW-1185">Reference proteome</keyword>
<accession>A0A1H0RML4</accession>
<protein>
    <submittedName>
        <fullName evidence="6">Transcriptional regulator, LacI family</fullName>
    </submittedName>
</protein>
<dbReference type="Pfam" id="PF00356">
    <property type="entry name" value="LacI"/>
    <property type="match status" value="1"/>
</dbReference>
<dbReference type="InterPro" id="IPR000843">
    <property type="entry name" value="HTH_LacI"/>
</dbReference>
<keyword evidence="2" id="KW-0805">Transcription regulation</keyword>
<dbReference type="STRING" id="930152.SAMN05216565_102289"/>
<dbReference type="InterPro" id="IPR028082">
    <property type="entry name" value="Peripla_BP_I"/>
</dbReference>
<evidence type="ECO:0000256" key="3">
    <source>
        <dbReference type="ARBA" id="ARBA00023125"/>
    </source>
</evidence>
<feature type="domain" description="HTH lacI-type" evidence="5">
    <location>
        <begin position="3"/>
        <end position="57"/>
    </location>
</feature>
<dbReference type="GO" id="GO:0003700">
    <property type="term" value="F:DNA-binding transcription factor activity"/>
    <property type="evidence" value="ECO:0007669"/>
    <property type="project" value="TreeGrafter"/>
</dbReference>
<dbReference type="PROSITE" id="PS00356">
    <property type="entry name" value="HTH_LACI_1"/>
    <property type="match status" value="1"/>
</dbReference>
<gene>
    <name evidence="6" type="ORF">SAMN05216565_102289</name>
</gene>
<keyword evidence="4" id="KW-0804">Transcription</keyword>
<dbReference type="CDD" id="cd01392">
    <property type="entry name" value="HTH_LacI"/>
    <property type="match status" value="1"/>
</dbReference>
<dbReference type="Gene3D" id="1.10.260.40">
    <property type="entry name" value="lambda repressor-like DNA-binding domains"/>
    <property type="match status" value="1"/>
</dbReference>
<evidence type="ECO:0000256" key="4">
    <source>
        <dbReference type="ARBA" id="ARBA00023163"/>
    </source>
</evidence>
<proteinExistence type="predicted"/>
<reference evidence="7" key="1">
    <citation type="submission" date="2016-10" db="EMBL/GenBank/DDBJ databases">
        <authorList>
            <person name="Varghese N."/>
            <person name="Submissions S."/>
        </authorList>
    </citation>
    <scope>NUCLEOTIDE SEQUENCE [LARGE SCALE GENOMIC DNA]</scope>
    <source>
        <strain evidence="7">IBRC-M10078</strain>
    </source>
</reference>
<dbReference type="InterPro" id="IPR046335">
    <property type="entry name" value="LacI/GalR-like_sensor"/>
</dbReference>
<evidence type="ECO:0000313" key="7">
    <source>
        <dbReference type="Proteomes" id="UP000199159"/>
    </source>
</evidence>
<dbReference type="PROSITE" id="PS50932">
    <property type="entry name" value="HTH_LACI_2"/>
    <property type="match status" value="1"/>
</dbReference>
<dbReference type="AlphaFoldDB" id="A0A1H0RML4"/>
<dbReference type="OrthoDB" id="9775106at2"/>
<dbReference type="GO" id="GO:0000976">
    <property type="term" value="F:transcription cis-regulatory region binding"/>
    <property type="evidence" value="ECO:0007669"/>
    <property type="project" value="TreeGrafter"/>
</dbReference>
<evidence type="ECO:0000256" key="2">
    <source>
        <dbReference type="ARBA" id="ARBA00023015"/>
    </source>
</evidence>
<keyword evidence="1" id="KW-0678">Repressor</keyword>
<dbReference type="SUPFAM" id="SSF47413">
    <property type="entry name" value="lambda repressor-like DNA-binding domains"/>
    <property type="match status" value="1"/>
</dbReference>
<dbReference type="Pfam" id="PF13377">
    <property type="entry name" value="Peripla_BP_3"/>
    <property type="match status" value="1"/>
</dbReference>
<dbReference type="PANTHER" id="PTHR30146">
    <property type="entry name" value="LACI-RELATED TRANSCRIPTIONAL REPRESSOR"/>
    <property type="match status" value="1"/>
</dbReference>
<sequence>MGVTIKDIAKLANVSHTTVSRALNNSPLIKPDTKNKIMEIATMLNYTPDFNAKSLVMQKSYTIGLFFSYISDGTSASFLADTIKGVNRVIDENYNLYIRAVSDIKDFSIVNSKRFDGIILMSQSNIDNPFIYDVIQKEIPLIVLNREIEDPSILNILSNDKEGVYEAISTLIKYGHRQIGLIEGVEGFKSSQERRDGYLKALIENNISINDQLIVKGNYDMESGYNAMKELLNKPVKPTAVFCSNDEMAIGGLNAALELGYQVPEDLSIIGFDDIGFAKYTTPSLTTIKRPIEEISIMGLQKLFSLINGEAPTQNRFFLNTELVIRNSVNRTKYES</sequence>
<evidence type="ECO:0000313" key="6">
    <source>
        <dbReference type="EMBL" id="SDP30599.1"/>
    </source>
</evidence>
<dbReference type="InterPro" id="IPR010982">
    <property type="entry name" value="Lambda_DNA-bd_dom_sf"/>
</dbReference>
<dbReference type="SMART" id="SM00354">
    <property type="entry name" value="HTH_LACI"/>
    <property type="match status" value="1"/>
</dbReference>
<organism evidence="6 7">
    <name type="scientific">Litchfieldia salsa</name>
    <dbReference type="NCBI Taxonomy" id="930152"/>
    <lineage>
        <taxon>Bacteria</taxon>
        <taxon>Bacillati</taxon>
        <taxon>Bacillota</taxon>
        <taxon>Bacilli</taxon>
        <taxon>Bacillales</taxon>
        <taxon>Bacillaceae</taxon>
        <taxon>Litchfieldia</taxon>
    </lineage>
</organism>
<evidence type="ECO:0000259" key="5">
    <source>
        <dbReference type="PROSITE" id="PS50932"/>
    </source>
</evidence>
<dbReference type="EMBL" id="FNJU01000002">
    <property type="protein sequence ID" value="SDP30599.1"/>
    <property type="molecule type" value="Genomic_DNA"/>
</dbReference>